<protein>
    <recommendedName>
        <fullName evidence="2">DUF4397 domain-containing protein</fullName>
    </recommendedName>
</protein>
<evidence type="ECO:0000259" key="2">
    <source>
        <dbReference type="Pfam" id="PF14344"/>
    </source>
</evidence>
<dbReference type="Proteomes" id="UP000245627">
    <property type="component" value="Unassembled WGS sequence"/>
</dbReference>
<proteinExistence type="predicted"/>
<organism evidence="3 4">
    <name type="scientific">Sphingobacterium corticibacter</name>
    <dbReference type="NCBI Taxonomy" id="2171749"/>
    <lineage>
        <taxon>Bacteria</taxon>
        <taxon>Pseudomonadati</taxon>
        <taxon>Bacteroidota</taxon>
        <taxon>Sphingobacteriia</taxon>
        <taxon>Sphingobacteriales</taxon>
        <taxon>Sphingobacteriaceae</taxon>
        <taxon>Sphingobacterium</taxon>
    </lineage>
</organism>
<dbReference type="AlphaFoldDB" id="A0A2T8HND3"/>
<feature type="domain" description="DUF4397" evidence="2">
    <location>
        <begin position="36"/>
        <end position="149"/>
    </location>
</feature>
<dbReference type="PROSITE" id="PS51257">
    <property type="entry name" value="PROKAR_LIPOPROTEIN"/>
    <property type="match status" value="1"/>
</dbReference>
<reference evidence="3 4" key="1">
    <citation type="submission" date="2018-04" db="EMBL/GenBank/DDBJ databases">
        <title>Sphingobacterium cortibacter sp. nov.</title>
        <authorList>
            <person name="Li Y."/>
        </authorList>
    </citation>
    <scope>NUCLEOTIDE SEQUENCE [LARGE SCALE GENOMIC DNA]</scope>
    <source>
        <strain evidence="3 4">2c-3</strain>
    </source>
</reference>
<dbReference type="InterPro" id="IPR025510">
    <property type="entry name" value="DUF4397"/>
</dbReference>
<dbReference type="EMBL" id="QDKG01000001">
    <property type="protein sequence ID" value="PVH26925.1"/>
    <property type="molecule type" value="Genomic_DNA"/>
</dbReference>
<keyword evidence="4" id="KW-1185">Reference proteome</keyword>
<name>A0A2T8HND3_9SPHI</name>
<accession>A0A2T8HND3</accession>
<evidence type="ECO:0000313" key="3">
    <source>
        <dbReference type="EMBL" id="PVH26925.1"/>
    </source>
</evidence>
<dbReference type="Pfam" id="PF14344">
    <property type="entry name" value="DUF4397"/>
    <property type="match status" value="1"/>
</dbReference>
<keyword evidence="1" id="KW-0732">Signal</keyword>
<evidence type="ECO:0000256" key="1">
    <source>
        <dbReference type="SAM" id="SignalP"/>
    </source>
</evidence>
<comment type="caution">
    <text evidence="3">The sequence shown here is derived from an EMBL/GenBank/DDBJ whole genome shotgun (WGS) entry which is preliminary data.</text>
</comment>
<feature type="chain" id="PRO_5015402762" description="DUF4397 domain-containing protein" evidence="1">
    <location>
        <begin position="22"/>
        <end position="243"/>
    </location>
</feature>
<feature type="signal peptide" evidence="1">
    <location>
        <begin position="1"/>
        <end position="21"/>
    </location>
</feature>
<evidence type="ECO:0000313" key="4">
    <source>
        <dbReference type="Proteomes" id="UP000245627"/>
    </source>
</evidence>
<sequence>MKLLQNLKTCILLALSVVVFASCSDNDPPQIPPMARVAIFNAYSPITSTQVRLNDLAGIAIPYGEARGFFEFPTVSGQTFTFLNQTTNQVIVDRAALRLELERFYTGIVYGNTIPGKFILLNDTALQNPSTNPRIRFLNLAEGVQAVDLFIGNEKVESLSNRAPEVQANAGEIERFILSNRAAGASDIAVRDLQGNTLATLSAYNFSAGRHYSVMLVGDAAFNSESPNIADRPKALRVMIFLH</sequence>
<gene>
    <name evidence="3" type="ORF">DC487_04840</name>
</gene>